<sequence length="476" mass="53663">MDEVLPGNASGNESDASSVSSNHQDDEVVPWFFSREDIENNSPSRRDGIDLKKETRLRNSYCTFLNVLGKRLKFPQITIATAIVFCHRFFIRQSHAKNDRWTIATICMLLAGKVEETPRMLKDVIIVSYEIIHKKELDAAQRKEVYEQQKELVLIGEELVLSTLNFDLCVRHPYRPLVEAIKTCMVKDANPQLPQVAWTLLNNCQRSTLCLQFTPHHIAAGALFLAAEHLTMDFRSYGEVLCQELDITPYQLEDIRGQMLELYERKHSPTPEGSIVESRNGGDVVHRPVSRDLASADKCPSSDLEGGSSKVNLSMSNDHSVHAGSRPEGIGEKNSESEAGENHSVSIRIVETSDDVGDSQLKKDMQLHQEKVKAKPEKDNNSFDKDMKKRKLMDENDLTETELEDMELSDEDDKTMQKRKKGLLKAGDSHDKTSVEHSEILDAKHSGVSDELMADVSLMNDNDLKEMVIEDGEIVV</sequence>
<dbReference type="EMBL" id="JBANAX010000196">
    <property type="protein sequence ID" value="KAL1218851.1"/>
    <property type="molecule type" value="Genomic_DNA"/>
</dbReference>
<dbReference type="EMBL" id="JBANAX010000521">
    <property type="protein sequence ID" value="KAL1205229.1"/>
    <property type="molecule type" value="Genomic_DNA"/>
</dbReference>
<dbReference type="AlphaFoldDB" id="A0ABD1BNZ9"/>
<feature type="domain" description="Cyclin-like" evidence="7">
    <location>
        <begin position="175"/>
        <end position="264"/>
    </location>
</feature>
<evidence type="ECO:0000256" key="4">
    <source>
        <dbReference type="ARBA" id="ARBA00061204"/>
    </source>
</evidence>
<gene>
    <name evidence="9" type="ORF">V5N11_010601</name>
    <name evidence="8" type="ORF">V5N11_011512</name>
</gene>
<accession>A0ABD1BNZ9</accession>
<comment type="caution">
    <text evidence="9">The sequence shown here is derived from an EMBL/GenBank/DDBJ whole genome shotgun (WGS) entry which is preliminary data.</text>
</comment>
<keyword evidence="3" id="KW-0131">Cell cycle</keyword>
<feature type="region of interest" description="Disordered" evidence="6">
    <location>
        <begin position="369"/>
        <end position="442"/>
    </location>
</feature>
<dbReference type="SMART" id="SM00385">
    <property type="entry name" value="CYCLIN"/>
    <property type="match status" value="2"/>
</dbReference>
<dbReference type="InterPro" id="IPR013763">
    <property type="entry name" value="Cyclin-like_dom"/>
</dbReference>
<dbReference type="PANTHER" id="PTHR10026">
    <property type="entry name" value="CYCLIN"/>
    <property type="match status" value="1"/>
</dbReference>
<evidence type="ECO:0000256" key="1">
    <source>
        <dbReference type="ARBA" id="ARBA00022618"/>
    </source>
</evidence>
<dbReference type="InterPro" id="IPR043198">
    <property type="entry name" value="Cyclin/Ssn8"/>
</dbReference>
<proteinExistence type="inferred from homology"/>
<evidence type="ECO:0000256" key="6">
    <source>
        <dbReference type="SAM" id="MobiDB-lite"/>
    </source>
</evidence>
<feature type="region of interest" description="Disordered" evidence="6">
    <location>
        <begin position="1"/>
        <end position="25"/>
    </location>
</feature>
<comment type="similarity">
    <text evidence="4">Belongs to the cyclin family. Cyclin T subfamily.</text>
</comment>
<reference evidence="9 10" key="1">
    <citation type="submission" date="2024-04" db="EMBL/GenBank/DDBJ databases">
        <title>Genome assembly C_amara_ONT_v2.</title>
        <authorList>
            <person name="Yant L."/>
            <person name="Moore C."/>
            <person name="Slenker M."/>
        </authorList>
    </citation>
    <scope>NUCLEOTIDE SEQUENCE [LARGE SCALE GENOMIC DNA]</scope>
    <source>
        <tissue evidence="9">Leaf</tissue>
    </source>
</reference>
<dbReference type="SUPFAM" id="SSF47954">
    <property type="entry name" value="Cyclin-like"/>
    <property type="match status" value="2"/>
</dbReference>
<dbReference type="InterPro" id="IPR006671">
    <property type="entry name" value="Cyclin_N"/>
</dbReference>
<keyword evidence="10" id="KW-1185">Reference proteome</keyword>
<dbReference type="FunFam" id="1.10.472.10:FF:000026">
    <property type="entry name" value="Cyclin-T1-5 like"/>
    <property type="match status" value="1"/>
</dbReference>
<feature type="domain" description="Cyclin-like" evidence="7">
    <location>
        <begin position="63"/>
        <end position="162"/>
    </location>
</feature>
<name>A0ABD1BNZ9_CARAN</name>
<evidence type="ECO:0000313" key="9">
    <source>
        <dbReference type="EMBL" id="KAL1218851.1"/>
    </source>
</evidence>
<feature type="compositionally biased region" description="Acidic residues" evidence="6">
    <location>
        <begin position="395"/>
        <end position="413"/>
    </location>
</feature>
<feature type="compositionally biased region" description="Basic and acidic residues" evidence="6">
    <location>
        <begin position="427"/>
        <end position="442"/>
    </location>
</feature>
<feature type="region of interest" description="Disordered" evidence="6">
    <location>
        <begin position="267"/>
        <end position="286"/>
    </location>
</feature>
<dbReference type="Proteomes" id="UP001558713">
    <property type="component" value="Unassembled WGS sequence"/>
</dbReference>
<dbReference type="GO" id="GO:0051301">
    <property type="term" value="P:cell division"/>
    <property type="evidence" value="ECO:0007669"/>
    <property type="project" value="UniProtKB-KW"/>
</dbReference>
<protein>
    <submittedName>
        <fullName evidence="9">Cyclin-T1-2</fullName>
    </submittedName>
</protein>
<organism evidence="9 10">
    <name type="scientific">Cardamine amara subsp. amara</name>
    <dbReference type="NCBI Taxonomy" id="228776"/>
    <lineage>
        <taxon>Eukaryota</taxon>
        <taxon>Viridiplantae</taxon>
        <taxon>Streptophyta</taxon>
        <taxon>Embryophyta</taxon>
        <taxon>Tracheophyta</taxon>
        <taxon>Spermatophyta</taxon>
        <taxon>Magnoliopsida</taxon>
        <taxon>eudicotyledons</taxon>
        <taxon>Gunneridae</taxon>
        <taxon>Pentapetalae</taxon>
        <taxon>rosids</taxon>
        <taxon>malvids</taxon>
        <taxon>Brassicales</taxon>
        <taxon>Brassicaceae</taxon>
        <taxon>Cardamineae</taxon>
        <taxon>Cardamine</taxon>
    </lineage>
</organism>
<feature type="compositionally biased region" description="Polar residues" evidence="6">
    <location>
        <begin position="309"/>
        <end position="318"/>
    </location>
</feature>
<dbReference type="CDD" id="cd20587">
    <property type="entry name" value="CYCLIN_AcCycT_rpt1"/>
    <property type="match status" value="1"/>
</dbReference>
<evidence type="ECO:0000256" key="5">
    <source>
        <dbReference type="RuleBase" id="RU000383"/>
    </source>
</evidence>
<keyword evidence="1" id="KW-0132">Cell division</keyword>
<evidence type="ECO:0000313" key="8">
    <source>
        <dbReference type="EMBL" id="KAL1205229.1"/>
    </source>
</evidence>
<keyword evidence="2 5" id="KW-0195">Cyclin</keyword>
<evidence type="ECO:0000256" key="3">
    <source>
        <dbReference type="ARBA" id="ARBA00023306"/>
    </source>
</evidence>
<dbReference type="InterPro" id="IPR036915">
    <property type="entry name" value="Cyclin-like_sf"/>
</dbReference>
<evidence type="ECO:0000259" key="7">
    <source>
        <dbReference type="SMART" id="SM00385"/>
    </source>
</evidence>
<dbReference type="Pfam" id="PF00134">
    <property type="entry name" value="Cyclin_N"/>
    <property type="match status" value="1"/>
</dbReference>
<dbReference type="Gene3D" id="1.10.472.10">
    <property type="entry name" value="Cyclin-like"/>
    <property type="match status" value="2"/>
</dbReference>
<feature type="compositionally biased region" description="Basic and acidic residues" evidence="6">
    <location>
        <begin position="369"/>
        <end position="387"/>
    </location>
</feature>
<evidence type="ECO:0000313" key="10">
    <source>
        <dbReference type="Proteomes" id="UP001558713"/>
    </source>
</evidence>
<evidence type="ECO:0000256" key="2">
    <source>
        <dbReference type="ARBA" id="ARBA00023127"/>
    </source>
</evidence>
<feature type="region of interest" description="Disordered" evidence="6">
    <location>
        <begin position="291"/>
        <end position="347"/>
    </location>
</feature>
<feature type="compositionally biased region" description="Polar residues" evidence="6">
    <location>
        <begin position="9"/>
        <end position="22"/>
    </location>
</feature>